<keyword evidence="1" id="KW-0732">Signal</keyword>
<reference evidence="2 3" key="1">
    <citation type="submission" date="2024-04" db="EMBL/GenBank/DDBJ databases">
        <title>Draft genome sequence of Thalassolituus maritimus NBRC 116585.</title>
        <authorList>
            <person name="Miyakawa T."/>
            <person name="Kusuya Y."/>
            <person name="Miura T."/>
        </authorList>
    </citation>
    <scope>NUCLEOTIDE SEQUENCE [LARGE SCALE GENOMIC DNA]</scope>
    <source>
        <strain evidence="2 3">5NW40-0001</strain>
    </source>
</reference>
<evidence type="ECO:0000313" key="3">
    <source>
        <dbReference type="Proteomes" id="UP001481413"/>
    </source>
</evidence>
<sequence length="940" mass="105523">MFALRSLIYTLVCTFTFISLAASAEPVAWDGPGAKGWLTMRSTHFEVHYPASDPTYHELAERSLAIAENVHQELVPFFATMPDRRTQLVLSDDQDTANGWATFFPFAQIRLYLTPPHSLSGLENYGDWLSLLIRHEYVHILQMEMGRGAVKSGRSLFGRFPYLFPHTFVTPMLIEGLAVYHETDYSAGTGRLASSWYEMQMRAEVQSGEFASLGEAVISSRDWPYGQYYLYGAFFVEYLIETHGEEALKQWLHAVSGELIPYISLKSLTRQVYGASFDELWSDFRVSMFERFSGDQHHVAEAPYTSPLRQQISGSDGQALYYVHRDDENRPILQRCTGLSIPCEHLADGDDITSIDVSDAGEVVAVKGRVYPSGRYTRDLWQLRAGKWIPLTTNARVAHARWLPDGSGFLYTRFSAGHSELILLSLDGEESLLWRGGYGQYIGEFDIDAAGSRIVATYKRPGYSWELAEMKLYQAEWHVLTNSSATEGAPRFTGDNRLLFVADYQGQFELFEWKDGALPLAVENDRGEGDARTVNGSGLFDPWITGDLLWVQQYTAQGFVQVHMEVPLARGQVSQSPDHQNNSDIDDIVLSKPEAYQPWSTLRPHYWFPIVYGDQDSTHVGLVTSGSDALGRHNYQLQFAYGSEQRAVDLNLSYQFERWLLAYSNEYELLDINPTVDGFSVIQDQQWLLARNWLAEAMRGRLGLHSGVVSQRRSLERVEPAVIVNGPRSIEQHSLGLAMTFNDQHALLHSPGGYGPAGYVVVEDFSILNDEWSGLHSQLSLSWMGDLPGRQTLMVSFDFGVASEEAPGFTLGGLPPREDNALFGREQLSLRGYDAGNQFGRYFDRERVTWATQLASINDNWGIWPFGADDLEMRLFAERGRAWSDATDGDNEAMLGLGGEFRLNSIVGYRVQVPVVIGIAHGLRGAGAETQGYFGVQATF</sequence>
<gene>
    <name evidence="2" type="ORF">NBRC116585_19840</name>
</gene>
<proteinExistence type="predicted"/>
<dbReference type="Gene3D" id="2.120.10.30">
    <property type="entry name" value="TolB, C-terminal domain"/>
    <property type="match status" value="1"/>
</dbReference>
<protein>
    <recommendedName>
        <fullName evidence="4">Bacterial surface antigen (D15) domain-containing protein</fullName>
    </recommendedName>
</protein>
<feature type="chain" id="PRO_5045943617" description="Bacterial surface antigen (D15) domain-containing protein" evidence="1">
    <location>
        <begin position="25"/>
        <end position="940"/>
    </location>
</feature>
<accession>A0ABQ0A0D3</accession>
<organism evidence="2 3">
    <name type="scientific">Thalassolituus maritimus</name>
    <dbReference type="NCBI Taxonomy" id="484498"/>
    <lineage>
        <taxon>Bacteria</taxon>
        <taxon>Pseudomonadati</taxon>
        <taxon>Pseudomonadota</taxon>
        <taxon>Gammaproteobacteria</taxon>
        <taxon>Oceanospirillales</taxon>
        <taxon>Oceanospirillaceae</taxon>
        <taxon>Thalassolituus</taxon>
    </lineage>
</organism>
<evidence type="ECO:0000256" key="1">
    <source>
        <dbReference type="SAM" id="SignalP"/>
    </source>
</evidence>
<dbReference type="SUPFAM" id="SSF82171">
    <property type="entry name" value="DPP6 N-terminal domain-like"/>
    <property type="match status" value="1"/>
</dbReference>
<feature type="signal peptide" evidence="1">
    <location>
        <begin position="1"/>
        <end position="24"/>
    </location>
</feature>
<name>A0ABQ0A0D3_9GAMM</name>
<comment type="caution">
    <text evidence="2">The sequence shown here is derived from an EMBL/GenBank/DDBJ whole genome shotgun (WGS) entry which is preliminary data.</text>
</comment>
<evidence type="ECO:0000313" key="2">
    <source>
        <dbReference type="EMBL" id="GAA6145866.1"/>
    </source>
</evidence>
<dbReference type="Proteomes" id="UP001481413">
    <property type="component" value="Unassembled WGS sequence"/>
</dbReference>
<evidence type="ECO:0008006" key="4">
    <source>
        <dbReference type="Google" id="ProtNLM"/>
    </source>
</evidence>
<dbReference type="EMBL" id="BAABWH010000005">
    <property type="protein sequence ID" value="GAA6145866.1"/>
    <property type="molecule type" value="Genomic_DNA"/>
</dbReference>
<dbReference type="RefSeq" id="WP_353294977.1">
    <property type="nucleotide sequence ID" value="NZ_BAABWH010000005.1"/>
</dbReference>
<dbReference type="InterPro" id="IPR011042">
    <property type="entry name" value="6-blade_b-propeller_TolB-like"/>
</dbReference>
<keyword evidence="3" id="KW-1185">Reference proteome</keyword>